<evidence type="ECO:0000256" key="3">
    <source>
        <dbReference type="ARBA" id="ARBA00022842"/>
    </source>
</evidence>
<name>A0ABV0G7R4_9BURK</name>
<dbReference type="EMBL" id="JBDPZD010000010">
    <property type="protein sequence ID" value="MEO3693725.1"/>
    <property type="molecule type" value="Genomic_DNA"/>
</dbReference>
<dbReference type="InterPro" id="IPR050582">
    <property type="entry name" value="HAD-like_SerB"/>
</dbReference>
<gene>
    <name evidence="4" type="ORF">ABDJ85_19800</name>
</gene>
<dbReference type="Pfam" id="PF12710">
    <property type="entry name" value="HAD"/>
    <property type="match status" value="1"/>
</dbReference>
<dbReference type="InterPro" id="IPR036412">
    <property type="entry name" value="HAD-like_sf"/>
</dbReference>
<sequence>MNLTLFDLDGTLLPIDSDHSFGDYLIEIGWADGGEWKRRNDEFYEQYLAGRLDQVAYIDFATSAWRHRPLEEALAVRQRFMDERLGPQLLPPARALIAQHQAAGDLVAIVTATNDFVTAPIAAALGVEHLIATRLARDAAGRYTGQMDGVPCLQEGKVVRVGEWLAQRGAQWQDFERITVYSDSINDLPLMERATHPVATNPGESLAAVARERAWPILQLFP</sequence>
<keyword evidence="2 4" id="KW-0378">Hydrolase</keyword>
<keyword evidence="1" id="KW-0479">Metal-binding</keyword>
<dbReference type="NCBIfam" id="TIGR01490">
    <property type="entry name" value="HAD-SF-IB-hyp1"/>
    <property type="match status" value="1"/>
</dbReference>
<dbReference type="EC" id="3.1.3.-" evidence="4"/>
<dbReference type="RefSeq" id="WP_347706541.1">
    <property type="nucleotide sequence ID" value="NZ_JBDPZD010000010.1"/>
</dbReference>
<dbReference type="Gene3D" id="3.40.50.1000">
    <property type="entry name" value="HAD superfamily/HAD-like"/>
    <property type="match status" value="1"/>
</dbReference>
<dbReference type="NCBIfam" id="TIGR01488">
    <property type="entry name" value="HAD-SF-IB"/>
    <property type="match status" value="1"/>
</dbReference>
<dbReference type="InterPro" id="IPR023214">
    <property type="entry name" value="HAD_sf"/>
</dbReference>
<proteinExistence type="predicted"/>
<evidence type="ECO:0000313" key="5">
    <source>
        <dbReference type="Proteomes" id="UP001495147"/>
    </source>
</evidence>
<keyword evidence="5" id="KW-1185">Reference proteome</keyword>
<accession>A0ABV0G7R4</accession>
<dbReference type="CDD" id="cd02612">
    <property type="entry name" value="HAD_PGPPase"/>
    <property type="match status" value="1"/>
</dbReference>
<protein>
    <submittedName>
        <fullName evidence="4">HAD family hydrolase</fullName>
        <ecNumber evidence="4">3.1.3.-</ecNumber>
    </submittedName>
</protein>
<dbReference type="InterPro" id="IPR006385">
    <property type="entry name" value="HAD_hydro_SerB1"/>
</dbReference>
<keyword evidence="3" id="KW-0460">Magnesium</keyword>
<dbReference type="PANTHER" id="PTHR43344:SF13">
    <property type="entry name" value="PHOSPHATASE RV3661-RELATED"/>
    <property type="match status" value="1"/>
</dbReference>
<organism evidence="4 5">
    <name type="scientific">Roseateles paludis</name>
    <dbReference type="NCBI Taxonomy" id="3145238"/>
    <lineage>
        <taxon>Bacteria</taxon>
        <taxon>Pseudomonadati</taxon>
        <taxon>Pseudomonadota</taxon>
        <taxon>Betaproteobacteria</taxon>
        <taxon>Burkholderiales</taxon>
        <taxon>Sphaerotilaceae</taxon>
        <taxon>Roseateles</taxon>
    </lineage>
</organism>
<reference evidence="4 5" key="1">
    <citation type="submission" date="2024-05" db="EMBL/GenBank/DDBJ databases">
        <title>Roseateles sp. DJS-2-20 16S ribosomal RNA gene Genome sequencing and assembly.</title>
        <authorList>
            <person name="Woo H."/>
        </authorList>
    </citation>
    <scope>NUCLEOTIDE SEQUENCE [LARGE SCALE GENOMIC DNA]</scope>
    <source>
        <strain evidence="4 5">DJS-2-20</strain>
    </source>
</reference>
<dbReference type="PANTHER" id="PTHR43344">
    <property type="entry name" value="PHOSPHOSERINE PHOSPHATASE"/>
    <property type="match status" value="1"/>
</dbReference>
<dbReference type="GO" id="GO:0016787">
    <property type="term" value="F:hydrolase activity"/>
    <property type="evidence" value="ECO:0007669"/>
    <property type="project" value="UniProtKB-KW"/>
</dbReference>
<dbReference type="Proteomes" id="UP001495147">
    <property type="component" value="Unassembled WGS sequence"/>
</dbReference>
<dbReference type="SUPFAM" id="SSF56784">
    <property type="entry name" value="HAD-like"/>
    <property type="match status" value="1"/>
</dbReference>
<dbReference type="Gene3D" id="1.20.1440.100">
    <property type="entry name" value="SG protein - dephosphorylation function"/>
    <property type="match status" value="1"/>
</dbReference>
<evidence type="ECO:0000256" key="2">
    <source>
        <dbReference type="ARBA" id="ARBA00022801"/>
    </source>
</evidence>
<evidence type="ECO:0000256" key="1">
    <source>
        <dbReference type="ARBA" id="ARBA00022723"/>
    </source>
</evidence>
<comment type="caution">
    <text evidence="4">The sequence shown here is derived from an EMBL/GenBank/DDBJ whole genome shotgun (WGS) entry which is preliminary data.</text>
</comment>
<evidence type="ECO:0000313" key="4">
    <source>
        <dbReference type="EMBL" id="MEO3693725.1"/>
    </source>
</evidence>